<dbReference type="PROSITE" id="PS50199">
    <property type="entry name" value="ZF_RANBP2_2"/>
    <property type="match status" value="1"/>
</dbReference>
<dbReference type="Proteomes" id="UP000078200">
    <property type="component" value="Unassembled WGS sequence"/>
</dbReference>
<keyword evidence="3" id="KW-0862">Zinc</keyword>
<feature type="region of interest" description="Disordered" evidence="5">
    <location>
        <begin position="235"/>
        <end position="257"/>
    </location>
</feature>
<dbReference type="InterPro" id="IPR001876">
    <property type="entry name" value="Znf_RanBP2"/>
</dbReference>
<dbReference type="Gene3D" id="4.10.1060.10">
    <property type="entry name" value="Zinc finger, RanBP2-type"/>
    <property type="match status" value="1"/>
</dbReference>
<keyword evidence="8" id="KW-1185">Reference proteome</keyword>
<feature type="region of interest" description="Disordered" evidence="5">
    <location>
        <begin position="96"/>
        <end position="115"/>
    </location>
</feature>
<evidence type="ECO:0000313" key="8">
    <source>
        <dbReference type="Proteomes" id="UP000078200"/>
    </source>
</evidence>
<evidence type="ECO:0000259" key="6">
    <source>
        <dbReference type="PROSITE" id="PS50199"/>
    </source>
</evidence>
<evidence type="ECO:0000256" key="5">
    <source>
        <dbReference type="SAM" id="MobiDB-lite"/>
    </source>
</evidence>
<evidence type="ECO:0000256" key="3">
    <source>
        <dbReference type="ARBA" id="ARBA00022833"/>
    </source>
</evidence>
<dbReference type="SMART" id="SM00547">
    <property type="entry name" value="ZnF_RBZ"/>
    <property type="match status" value="1"/>
</dbReference>
<keyword evidence="2 4" id="KW-0863">Zinc-finger</keyword>
<evidence type="ECO:0000256" key="1">
    <source>
        <dbReference type="ARBA" id="ARBA00022723"/>
    </source>
</evidence>
<sequence length="1044" mass="113735">MPDRSLYGESIHQNEATEKSSVDDAIDIKGNTIIGIVKSSIARILPNRITKWFSKSAKAQKRCHRVSELDDEDAIKDINDDLHSKYGEWHERNRCDRQNENSVEDELDDKSHNSGEEVYKRNLNSYQTITREPPAKRSRIASIQNVPLNANNGSPIALTSSISSCKCRSGNRGALLRSSHQRGYGHQLTMKQSFDFMASRLSLKTNITDIVSAPIDLEKDVSSVKRGTLNISQKNSHRTLNVSPTASNSGGADNFAATSRQSLPSLKQNFLTDTEAEPVSCWIEDINPSRKQSGLSKGEEIDDEIRQVSRGDANQSMAVTNANSEKDESGIGDASMNTTVSNAGREIEKICQQRENGLYDMIPASGTRQVNRPSFHREGHKALSAEANTQTSVSNGTPKTSTLPFSSKIPYQFNASNSGSTSALRNRRSPNIFSPFYEGKTTYGGAAAYPKIYDGIGVRAVPKARTLKRPFLGLSKLSLANKSLSATGHIGDNSTMSRAAKHVLHLTNDLNTPLGKNFVRNVSPSNELVAETPSSSVNLLIMKPVPQSDIQLEVSPSSTTRKQPTVAVTTTALAQNELTVKAVKPNPTVSEPLLGTSTSRHTTDFIFSSPKTLTGVSPSYAQNIKSKNIQNYKFSSPIYLGETCSTTSSNNLPLTSAAFRSEFKVNRNNEESGECVAGETTKKVSSSTSISMADNGSADMFKSKSNIWQFDQCLVDGRNKNSGHNEKFASGDGSVASTSGFKFACPAQKLVGINHTHPVTSNFAASAPIDSGLELLPAQKPASKWECEVCMTRNDVNRIKCVCCEHSKPGSIFTNAFANNAKKFTFAGSVGKFSFGSLPSNTSKERSESKQATTALTKTVTTAMKSTLFPVYFETHMSTWIIESRTFIENSSDNINKNSCNDKTILQQDNLPTSVTTGFAFKKNSQTISSTSDAPTTTLVSLSSMAEQATNSQITSQAMLVDPAVQSSNDSQFSVTAPSNTAFSTGATVTQQSVFNFTAHTKTAESHFNEDSSSTSHKIFMPTPMRGDRLARQRRRKTRRIRPW</sequence>
<evidence type="ECO:0000256" key="4">
    <source>
        <dbReference type="PROSITE-ProRule" id="PRU00322"/>
    </source>
</evidence>
<feature type="domain" description="RanBP2-type" evidence="6">
    <location>
        <begin position="781"/>
        <end position="810"/>
    </location>
</feature>
<evidence type="ECO:0000313" key="7">
    <source>
        <dbReference type="EnsemblMetazoa" id="GAUT049661-PA"/>
    </source>
</evidence>
<dbReference type="AlphaFoldDB" id="A0A1A9VW88"/>
<dbReference type="VEuPathDB" id="VectorBase:GAUT049661"/>
<dbReference type="InterPro" id="IPR036443">
    <property type="entry name" value="Znf_RanBP2_sf"/>
</dbReference>
<evidence type="ECO:0000256" key="2">
    <source>
        <dbReference type="ARBA" id="ARBA00022771"/>
    </source>
</evidence>
<dbReference type="PROSITE" id="PS01358">
    <property type="entry name" value="ZF_RANBP2_1"/>
    <property type="match status" value="1"/>
</dbReference>
<dbReference type="STRING" id="7395.A0A1A9VW88"/>
<protein>
    <recommendedName>
        <fullName evidence="6">RanBP2-type domain-containing protein</fullName>
    </recommendedName>
</protein>
<keyword evidence="1" id="KW-0479">Metal-binding</keyword>
<name>A0A1A9VW88_GLOAU</name>
<dbReference type="GO" id="GO:0008270">
    <property type="term" value="F:zinc ion binding"/>
    <property type="evidence" value="ECO:0007669"/>
    <property type="project" value="UniProtKB-KW"/>
</dbReference>
<reference evidence="7" key="1">
    <citation type="submission" date="2020-05" db="UniProtKB">
        <authorList>
            <consortium name="EnsemblMetazoa"/>
        </authorList>
    </citation>
    <scope>IDENTIFICATION</scope>
    <source>
        <strain evidence="7">TTRI</strain>
    </source>
</reference>
<proteinExistence type="predicted"/>
<organism evidence="7 8">
    <name type="scientific">Glossina austeni</name>
    <name type="common">Savannah tsetse fly</name>
    <dbReference type="NCBI Taxonomy" id="7395"/>
    <lineage>
        <taxon>Eukaryota</taxon>
        <taxon>Metazoa</taxon>
        <taxon>Ecdysozoa</taxon>
        <taxon>Arthropoda</taxon>
        <taxon>Hexapoda</taxon>
        <taxon>Insecta</taxon>
        <taxon>Pterygota</taxon>
        <taxon>Neoptera</taxon>
        <taxon>Endopterygota</taxon>
        <taxon>Diptera</taxon>
        <taxon>Brachycera</taxon>
        <taxon>Muscomorpha</taxon>
        <taxon>Hippoboscoidea</taxon>
        <taxon>Glossinidae</taxon>
        <taxon>Glossina</taxon>
    </lineage>
</organism>
<dbReference type="SUPFAM" id="SSF90209">
    <property type="entry name" value="Ran binding protein zinc finger-like"/>
    <property type="match status" value="1"/>
</dbReference>
<dbReference type="EnsemblMetazoa" id="GAUT049661-RA">
    <property type="protein sequence ID" value="GAUT049661-PA"/>
    <property type="gene ID" value="GAUT049661"/>
</dbReference>
<accession>A0A1A9VW88</accession>